<proteinExistence type="predicted"/>
<dbReference type="RefSeq" id="WP_081155627.1">
    <property type="nucleotide sequence ID" value="NZ_LVYD01000113.1"/>
</dbReference>
<organism evidence="1 2">
    <name type="scientific">Niastella vici</name>
    <dbReference type="NCBI Taxonomy" id="1703345"/>
    <lineage>
        <taxon>Bacteria</taxon>
        <taxon>Pseudomonadati</taxon>
        <taxon>Bacteroidota</taxon>
        <taxon>Chitinophagia</taxon>
        <taxon>Chitinophagales</taxon>
        <taxon>Chitinophagaceae</taxon>
        <taxon>Niastella</taxon>
    </lineage>
</organism>
<sequence length="269" mass="30648">MIHKKHILLAGVLLSGSMVYSYKDMLHDNRPPLPPTELQTHILYQTGFEANTLPAFVSLQTATPYGMQLVNNPVYDGNKAARFELRHGDPENNNGTRAEISFPQPDKATSLERWYAFAVYFPQNDYDPDNSDEVICQWHQGGKATPSLCIRTKAGRIKLRVKADIDKKEWIEMGEIKKEVWQYYVIHIIHSAAADGLIEIWQNGEQVVKHAGINMYDISNGNFHLPNWKLGIYKADWNNNAETESNKRVLYFDAIKMGDAHATLGDMKK</sequence>
<dbReference type="Gene3D" id="2.60.120.200">
    <property type="match status" value="1"/>
</dbReference>
<dbReference type="STRING" id="1703345.A3860_08820"/>
<evidence type="ECO:0000313" key="1">
    <source>
        <dbReference type="EMBL" id="OQP57723.1"/>
    </source>
</evidence>
<dbReference type="EMBL" id="LVYD01000113">
    <property type="protein sequence ID" value="OQP57723.1"/>
    <property type="molecule type" value="Genomic_DNA"/>
</dbReference>
<comment type="caution">
    <text evidence="1">The sequence shown here is derived from an EMBL/GenBank/DDBJ whole genome shotgun (WGS) entry which is preliminary data.</text>
</comment>
<evidence type="ECO:0008006" key="3">
    <source>
        <dbReference type="Google" id="ProtNLM"/>
    </source>
</evidence>
<dbReference type="AlphaFoldDB" id="A0A1V9FH80"/>
<protein>
    <recommendedName>
        <fullName evidence="3">Polysaccharide lyase</fullName>
    </recommendedName>
</protein>
<accession>A0A1V9FH80</accession>
<name>A0A1V9FH80_9BACT</name>
<dbReference type="Pfam" id="PF14099">
    <property type="entry name" value="Polysacc_lyase"/>
    <property type="match status" value="1"/>
</dbReference>
<dbReference type="InterPro" id="IPR025975">
    <property type="entry name" value="Polysacc_lyase"/>
</dbReference>
<reference evidence="1 2" key="1">
    <citation type="submission" date="2016-03" db="EMBL/GenBank/DDBJ databases">
        <title>Niastella vici sp. nov., isolated from farmland soil.</title>
        <authorList>
            <person name="Chen L."/>
            <person name="Wang D."/>
            <person name="Yang S."/>
            <person name="Wang G."/>
        </authorList>
    </citation>
    <scope>NUCLEOTIDE SEQUENCE [LARGE SCALE GENOMIC DNA]</scope>
    <source>
        <strain evidence="1 2">DJ57</strain>
    </source>
</reference>
<evidence type="ECO:0000313" key="2">
    <source>
        <dbReference type="Proteomes" id="UP000192796"/>
    </source>
</evidence>
<keyword evidence="2" id="KW-1185">Reference proteome</keyword>
<dbReference type="Proteomes" id="UP000192796">
    <property type="component" value="Unassembled WGS sequence"/>
</dbReference>
<gene>
    <name evidence="1" type="ORF">A3860_08820</name>
</gene>
<dbReference type="OrthoDB" id="652886at2"/>